<accession>A0A918CP67</accession>
<sequence length="263" mass="27799">MTKRLTLHLHLALAKTVQEYLDAHDGDAQKALAAAQRDVAHREGQNSAARGFQRAYTKLVEALKLPVNPDDDAAASDAALAAIKGMSDAGASQTQINKVLTKLGLDPSKLEEQITALKTEAAQGAEGVKLKRELAYRDAADALGYDAGKLTKILRDEQSLPVKRSVTVKNEAGEDSTNEVWGIPSIDATGKETGFTALNQHPDVKGFEASLKKVTDQTQQPAPQVLGQTLFTTPSLPAQRASTAPTNGVKLQGEILVGGAGSI</sequence>
<dbReference type="Proteomes" id="UP000603865">
    <property type="component" value="Unassembled WGS sequence"/>
</dbReference>
<organism evidence="1 2">
    <name type="scientific">Deinococcus ruber</name>
    <dbReference type="NCBI Taxonomy" id="1848197"/>
    <lineage>
        <taxon>Bacteria</taxon>
        <taxon>Thermotogati</taxon>
        <taxon>Deinococcota</taxon>
        <taxon>Deinococci</taxon>
        <taxon>Deinococcales</taxon>
        <taxon>Deinococcaceae</taxon>
        <taxon>Deinococcus</taxon>
    </lineage>
</organism>
<evidence type="ECO:0000313" key="2">
    <source>
        <dbReference type="Proteomes" id="UP000603865"/>
    </source>
</evidence>
<reference evidence="1" key="1">
    <citation type="journal article" date="2014" name="Int. J. Syst. Evol. Microbiol.">
        <title>Complete genome sequence of Corynebacterium casei LMG S-19264T (=DSM 44701T), isolated from a smear-ripened cheese.</title>
        <authorList>
            <consortium name="US DOE Joint Genome Institute (JGI-PGF)"/>
            <person name="Walter F."/>
            <person name="Albersmeier A."/>
            <person name="Kalinowski J."/>
            <person name="Ruckert C."/>
        </authorList>
    </citation>
    <scope>NUCLEOTIDE SEQUENCE</scope>
    <source>
        <strain evidence="1">JCM 31311</strain>
    </source>
</reference>
<proteinExistence type="predicted"/>
<name>A0A918CP67_9DEIO</name>
<dbReference type="EMBL" id="BMQL01000052">
    <property type="protein sequence ID" value="GGR31408.1"/>
    <property type="molecule type" value="Genomic_DNA"/>
</dbReference>
<evidence type="ECO:0000313" key="1">
    <source>
        <dbReference type="EMBL" id="GGR31408.1"/>
    </source>
</evidence>
<keyword evidence="2" id="KW-1185">Reference proteome</keyword>
<protein>
    <submittedName>
        <fullName evidence="1">Uncharacterized protein</fullName>
    </submittedName>
</protein>
<dbReference type="AlphaFoldDB" id="A0A918CP67"/>
<reference evidence="1" key="2">
    <citation type="submission" date="2020-09" db="EMBL/GenBank/DDBJ databases">
        <authorList>
            <person name="Sun Q."/>
            <person name="Ohkuma M."/>
        </authorList>
    </citation>
    <scope>NUCLEOTIDE SEQUENCE</scope>
    <source>
        <strain evidence="1">JCM 31311</strain>
    </source>
</reference>
<dbReference type="RefSeq" id="WP_189093020.1">
    <property type="nucleotide sequence ID" value="NZ_BMQL01000052.1"/>
</dbReference>
<gene>
    <name evidence="1" type="ORF">GCM10008957_47650</name>
</gene>
<comment type="caution">
    <text evidence="1">The sequence shown here is derived from an EMBL/GenBank/DDBJ whole genome shotgun (WGS) entry which is preliminary data.</text>
</comment>